<reference evidence="2 3" key="1">
    <citation type="submission" date="2021-01" db="EMBL/GenBank/DDBJ databases">
        <title>Whole genome shotgun sequence of Catellatospora citrea NBRC 14495.</title>
        <authorList>
            <person name="Komaki H."/>
            <person name="Tamura T."/>
        </authorList>
    </citation>
    <scope>NUCLEOTIDE SEQUENCE [LARGE SCALE GENOMIC DNA]</scope>
    <source>
        <strain evidence="2 3">NBRC 14495</strain>
    </source>
</reference>
<dbReference type="RefSeq" id="WP_120319032.1">
    <property type="nucleotide sequence ID" value="NZ_BONH01000079.1"/>
</dbReference>
<sequence>MCPTAHDRAVVKLLTDLGHGLELSVTAEGVETAEQLTALVQLGVPYAQGYHLGRPRPPTKLIESHRHLSVRGR</sequence>
<dbReference type="GO" id="GO:0071111">
    <property type="term" value="F:cyclic-guanylate-specific phosphodiesterase activity"/>
    <property type="evidence" value="ECO:0007669"/>
    <property type="project" value="InterPro"/>
</dbReference>
<dbReference type="SUPFAM" id="SSF141868">
    <property type="entry name" value="EAL domain-like"/>
    <property type="match status" value="1"/>
</dbReference>
<dbReference type="PANTHER" id="PTHR33121">
    <property type="entry name" value="CYCLIC DI-GMP PHOSPHODIESTERASE PDEF"/>
    <property type="match status" value="1"/>
</dbReference>
<dbReference type="Gene3D" id="3.20.20.450">
    <property type="entry name" value="EAL domain"/>
    <property type="match status" value="1"/>
</dbReference>
<dbReference type="AlphaFoldDB" id="A0A8J3P4B9"/>
<comment type="caution">
    <text evidence="2">The sequence shown here is derived from an EMBL/GenBank/DDBJ whole genome shotgun (WGS) entry which is preliminary data.</text>
</comment>
<dbReference type="Pfam" id="PF00563">
    <property type="entry name" value="EAL"/>
    <property type="match status" value="1"/>
</dbReference>
<dbReference type="InterPro" id="IPR035919">
    <property type="entry name" value="EAL_sf"/>
</dbReference>
<dbReference type="InterPro" id="IPR050706">
    <property type="entry name" value="Cyclic-di-GMP_PDE-like"/>
</dbReference>
<keyword evidence="3" id="KW-1185">Reference proteome</keyword>
<feature type="domain" description="EAL" evidence="1">
    <location>
        <begin position="1"/>
        <end position="69"/>
    </location>
</feature>
<dbReference type="InterPro" id="IPR001633">
    <property type="entry name" value="EAL_dom"/>
</dbReference>
<dbReference type="PROSITE" id="PS50883">
    <property type="entry name" value="EAL"/>
    <property type="match status" value="1"/>
</dbReference>
<name>A0A8J3P4B9_9ACTN</name>
<accession>A0A8J3P4B9</accession>
<evidence type="ECO:0000313" key="2">
    <source>
        <dbReference type="EMBL" id="GIG03212.1"/>
    </source>
</evidence>
<evidence type="ECO:0000259" key="1">
    <source>
        <dbReference type="PROSITE" id="PS50883"/>
    </source>
</evidence>
<organism evidence="2 3">
    <name type="scientific">Catellatospora citrea</name>
    <dbReference type="NCBI Taxonomy" id="53366"/>
    <lineage>
        <taxon>Bacteria</taxon>
        <taxon>Bacillati</taxon>
        <taxon>Actinomycetota</taxon>
        <taxon>Actinomycetes</taxon>
        <taxon>Micromonosporales</taxon>
        <taxon>Micromonosporaceae</taxon>
        <taxon>Catellatospora</taxon>
    </lineage>
</organism>
<dbReference type="EMBL" id="BONH01000079">
    <property type="protein sequence ID" value="GIG03212.1"/>
    <property type="molecule type" value="Genomic_DNA"/>
</dbReference>
<protein>
    <recommendedName>
        <fullName evidence="1">EAL domain-containing protein</fullName>
    </recommendedName>
</protein>
<gene>
    <name evidence="2" type="ORF">Cci01nite_83050</name>
</gene>
<dbReference type="PANTHER" id="PTHR33121:SF70">
    <property type="entry name" value="SIGNALING PROTEIN YKOW"/>
    <property type="match status" value="1"/>
</dbReference>
<proteinExistence type="predicted"/>
<evidence type="ECO:0000313" key="3">
    <source>
        <dbReference type="Proteomes" id="UP000659904"/>
    </source>
</evidence>
<dbReference type="Proteomes" id="UP000659904">
    <property type="component" value="Unassembled WGS sequence"/>
</dbReference>